<organism evidence="3 4">
    <name type="scientific">Chitinophaga pollutisoli</name>
    <dbReference type="NCBI Taxonomy" id="3133966"/>
    <lineage>
        <taxon>Bacteria</taxon>
        <taxon>Pseudomonadati</taxon>
        <taxon>Bacteroidota</taxon>
        <taxon>Chitinophagia</taxon>
        <taxon>Chitinophagales</taxon>
        <taxon>Chitinophagaceae</taxon>
        <taxon>Chitinophaga</taxon>
    </lineage>
</organism>
<accession>A0ABZ2YV29</accession>
<keyword evidence="4" id="KW-1185">Reference proteome</keyword>
<evidence type="ECO:0000256" key="1">
    <source>
        <dbReference type="SAM" id="MobiDB-lite"/>
    </source>
</evidence>
<protein>
    <submittedName>
        <fullName evidence="3">DUF1801 domain-containing protein</fullName>
    </submittedName>
</protein>
<sequence length="189" mass="20023">MAKTDFKSIDEYISTFDAAAQAALGEIRQAIRKAAPDAEEVISYQIPAYKSGKTFVIYFSGFTEHYSLAFPPPFTVFTAFAKELAPYKQSKSVVQLPKSSPLPLDLISRMVKFRLEEAQASQGAKPGRQAASKGKAAARPATKTAPKGKSQAKAAPAAKSTTKAVPEGKAQAKTAPATKAATKGKTPAK</sequence>
<evidence type="ECO:0000259" key="2">
    <source>
        <dbReference type="Pfam" id="PF08818"/>
    </source>
</evidence>
<proteinExistence type="predicted"/>
<feature type="region of interest" description="Disordered" evidence="1">
    <location>
        <begin position="118"/>
        <end position="189"/>
    </location>
</feature>
<dbReference type="SUPFAM" id="SSF159888">
    <property type="entry name" value="YdhG-like"/>
    <property type="match status" value="1"/>
</dbReference>
<dbReference type="Gene3D" id="3.90.1150.200">
    <property type="match status" value="1"/>
</dbReference>
<dbReference type="InterPro" id="IPR014922">
    <property type="entry name" value="YdhG-like"/>
</dbReference>
<dbReference type="Pfam" id="PF08818">
    <property type="entry name" value="DUF1801"/>
    <property type="match status" value="1"/>
</dbReference>
<evidence type="ECO:0000313" key="3">
    <source>
        <dbReference type="EMBL" id="WZN43323.1"/>
    </source>
</evidence>
<gene>
    <name evidence="3" type="ORF">WJU16_09800</name>
</gene>
<reference evidence="4" key="1">
    <citation type="submission" date="2024-03" db="EMBL/GenBank/DDBJ databases">
        <title>Chitinophaga horti sp. nov., isolated from garden soil.</title>
        <authorList>
            <person name="Lee D.S."/>
            <person name="Han D.M."/>
            <person name="Baek J.H."/>
            <person name="Choi D.G."/>
            <person name="Jeon J.H."/>
            <person name="Jeon C.O."/>
        </authorList>
    </citation>
    <scope>NUCLEOTIDE SEQUENCE [LARGE SCALE GENOMIC DNA]</scope>
    <source>
        <strain evidence="4">GPA1</strain>
    </source>
</reference>
<feature type="domain" description="YdhG-like" evidence="2">
    <location>
        <begin position="21"/>
        <end position="114"/>
    </location>
</feature>
<name>A0ABZ2YV29_9BACT</name>
<dbReference type="EMBL" id="CP149822">
    <property type="protein sequence ID" value="WZN43323.1"/>
    <property type="molecule type" value="Genomic_DNA"/>
</dbReference>
<dbReference type="Proteomes" id="UP001485459">
    <property type="component" value="Chromosome"/>
</dbReference>
<evidence type="ECO:0000313" key="4">
    <source>
        <dbReference type="Proteomes" id="UP001485459"/>
    </source>
</evidence>
<feature type="compositionally biased region" description="Low complexity" evidence="1">
    <location>
        <begin position="127"/>
        <end position="189"/>
    </location>
</feature>
<dbReference type="RefSeq" id="WP_341838139.1">
    <property type="nucleotide sequence ID" value="NZ_CP149822.1"/>
</dbReference>